<feature type="compositionally biased region" description="Basic and acidic residues" evidence="1">
    <location>
        <begin position="68"/>
        <end position="85"/>
    </location>
</feature>
<dbReference type="EMBL" id="AP022577">
    <property type="protein sequence ID" value="BBX82157.1"/>
    <property type="molecule type" value="Genomic_DNA"/>
</dbReference>
<dbReference type="Proteomes" id="UP000465609">
    <property type="component" value="Chromosome"/>
</dbReference>
<reference evidence="2 3" key="1">
    <citation type="journal article" date="2019" name="Emerg. Microbes Infect.">
        <title>Comprehensive subspecies identification of 175 nontuberculous mycobacteria species based on 7547 genomic profiles.</title>
        <authorList>
            <person name="Matsumoto Y."/>
            <person name="Kinjo T."/>
            <person name="Motooka D."/>
            <person name="Nabeya D."/>
            <person name="Jung N."/>
            <person name="Uechi K."/>
            <person name="Horii T."/>
            <person name="Iida T."/>
            <person name="Fujita J."/>
            <person name="Nakamura S."/>
        </authorList>
    </citation>
    <scope>NUCLEOTIDE SEQUENCE [LARGE SCALE GENOMIC DNA]</scope>
    <source>
        <strain evidence="2 3">JCM 15296</strain>
    </source>
</reference>
<evidence type="ECO:0000313" key="3">
    <source>
        <dbReference type="Proteomes" id="UP000465609"/>
    </source>
</evidence>
<accession>A0ABM7I6K1</accession>
<proteinExistence type="predicted"/>
<name>A0ABM7I6K1_9MYCO</name>
<dbReference type="RefSeq" id="WP_138230256.1">
    <property type="nucleotide sequence ID" value="NZ_AP022577.1"/>
</dbReference>
<protein>
    <submittedName>
        <fullName evidence="2">Uncharacterized protein</fullName>
    </submittedName>
</protein>
<feature type="region of interest" description="Disordered" evidence="1">
    <location>
        <begin position="65"/>
        <end position="85"/>
    </location>
</feature>
<keyword evidence="3" id="KW-1185">Reference proteome</keyword>
<evidence type="ECO:0000313" key="2">
    <source>
        <dbReference type="EMBL" id="BBX82157.1"/>
    </source>
</evidence>
<evidence type="ECO:0000256" key="1">
    <source>
        <dbReference type="SAM" id="MobiDB-lite"/>
    </source>
</evidence>
<sequence length="85" mass="9771">MSWHKISCEERDAIYHAERDEKLAPISSCTDMSGEFHGGEPQADITWGYASTDTPVLRETRYPSLEAGRPDRKPCEHWAFQSDRE</sequence>
<gene>
    <name evidence="2" type="ORF">MAUB_00300</name>
</gene>
<organism evidence="2 3">
    <name type="scientific">Mycolicibacterium aubagnense</name>
    <dbReference type="NCBI Taxonomy" id="319707"/>
    <lineage>
        <taxon>Bacteria</taxon>
        <taxon>Bacillati</taxon>
        <taxon>Actinomycetota</taxon>
        <taxon>Actinomycetes</taxon>
        <taxon>Mycobacteriales</taxon>
        <taxon>Mycobacteriaceae</taxon>
        <taxon>Mycolicibacterium</taxon>
    </lineage>
</organism>